<dbReference type="PATRIC" id="fig|1227496.3.peg.3987"/>
<name>L9XMV0_9EURY</name>
<dbReference type="Pfam" id="PF24352">
    <property type="entry name" value="DUF7512"/>
    <property type="match status" value="1"/>
</dbReference>
<dbReference type="RefSeq" id="WP_006433076.1">
    <property type="nucleotide sequence ID" value="NZ_AOID01000063.1"/>
</dbReference>
<proteinExistence type="predicted"/>
<dbReference type="Proteomes" id="UP000011632">
    <property type="component" value="Unassembled WGS sequence"/>
</dbReference>
<gene>
    <name evidence="1" type="ORF">C489_19901</name>
</gene>
<comment type="caution">
    <text evidence="1">The sequence shown here is derived from an EMBL/GenBank/DDBJ whole genome shotgun (WGS) entry which is preliminary data.</text>
</comment>
<dbReference type="OrthoDB" id="255777at2157"/>
<dbReference type="InterPro" id="IPR055934">
    <property type="entry name" value="DUF7512"/>
</dbReference>
<accession>L9XMV0</accession>
<sequence>MIDLAGSSSAVQASALVGTVLLEAFVLYVGYGALESVVAATLIQAIEDR</sequence>
<reference evidence="1 2" key="1">
    <citation type="journal article" date="2014" name="PLoS Genet.">
        <title>Phylogenetically driven sequencing of extremely halophilic archaea reveals strategies for static and dynamic osmo-response.</title>
        <authorList>
            <person name="Becker E.A."/>
            <person name="Seitzer P.M."/>
            <person name="Tritt A."/>
            <person name="Larsen D."/>
            <person name="Krusor M."/>
            <person name="Yao A.I."/>
            <person name="Wu D."/>
            <person name="Madern D."/>
            <person name="Eisen J.A."/>
            <person name="Darling A.E."/>
            <person name="Facciotti M.T."/>
        </authorList>
    </citation>
    <scope>NUCLEOTIDE SEQUENCE [LARGE SCALE GENOMIC DNA]</scope>
    <source>
        <strain evidence="1 2">JCM 10478</strain>
    </source>
</reference>
<dbReference type="STRING" id="1227496.C489_19901"/>
<dbReference type="EMBL" id="AOID01000063">
    <property type="protein sequence ID" value="ELY63114.1"/>
    <property type="molecule type" value="Genomic_DNA"/>
</dbReference>
<evidence type="ECO:0000313" key="2">
    <source>
        <dbReference type="Proteomes" id="UP000011632"/>
    </source>
</evidence>
<protein>
    <submittedName>
        <fullName evidence="1">Uncharacterized protein</fullName>
    </submittedName>
</protein>
<organism evidence="1 2">
    <name type="scientific">Natrinema versiforme JCM 10478</name>
    <dbReference type="NCBI Taxonomy" id="1227496"/>
    <lineage>
        <taxon>Archaea</taxon>
        <taxon>Methanobacteriati</taxon>
        <taxon>Methanobacteriota</taxon>
        <taxon>Stenosarchaea group</taxon>
        <taxon>Halobacteria</taxon>
        <taxon>Halobacteriales</taxon>
        <taxon>Natrialbaceae</taxon>
        <taxon>Natrinema</taxon>
    </lineage>
</organism>
<dbReference type="AlphaFoldDB" id="L9XMV0"/>
<keyword evidence="2" id="KW-1185">Reference proteome</keyword>
<evidence type="ECO:0000313" key="1">
    <source>
        <dbReference type="EMBL" id="ELY63114.1"/>
    </source>
</evidence>